<dbReference type="Proteomes" id="UP000178347">
    <property type="component" value="Unassembled WGS sequence"/>
</dbReference>
<comment type="function">
    <text evidence="10">IGPS catalyzes the conversion of PRFAR and glutamine to IGP, AICAR and glutamate. The HisH subunit catalyzes the hydrolysis of glutamine to glutamate and ammonia as part of the synthesis of IGP and AICAR. The resulting ammonia molecule is channeled to the active site of HisF.</text>
</comment>
<evidence type="ECO:0000256" key="1">
    <source>
        <dbReference type="ARBA" id="ARBA00005091"/>
    </source>
</evidence>
<dbReference type="Gene3D" id="3.40.50.880">
    <property type="match status" value="1"/>
</dbReference>
<gene>
    <name evidence="10" type="primary">hisH</name>
    <name evidence="13" type="ORF">A3G00_02595</name>
</gene>
<feature type="active site" description="Nucleophile" evidence="10 11">
    <location>
        <position position="80"/>
    </location>
</feature>
<feature type="active site" evidence="10 11">
    <location>
        <position position="189"/>
    </location>
</feature>
<dbReference type="PANTHER" id="PTHR42701">
    <property type="entry name" value="IMIDAZOLE GLYCEROL PHOSPHATE SYNTHASE SUBUNIT HISH"/>
    <property type="match status" value="1"/>
</dbReference>
<dbReference type="EC" id="4.3.2.10" evidence="10"/>
<name>A0A1F6MRZ5_9BACT</name>
<dbReference type="GO" id="GO:0004359">
    <property type="term" value="F:glutaminase activity"/>
    <property type="evidence" value="ECO:0007669"/>
    <property type="project" value="UniProtKB-EC"/>
</dbReference>
<dbReference type="InterPro" id="IPR017926">
    <property type="entry name" value="GATASE"/>
</dbReference>
<dbReference type="InterPro" id="IPR010139">
    <property type="entry name" value="Imidazole-glycPsynth_HisH"/>
</dbReference>
<keyword evidence="5 10" id="KW-0315">Glutamine amidotransferase</keyword>
<dbReference type="PIRSF" id="PIRSF000495">
    <property type="entry name" value="Amidotransf_hisH"/>
    <property type="match status" value="1"/>
</dbReference>
<protein>
    <recommendedName>
        <fullName evidence="10">Imidazole glycerol phosphate synthase subunit HisH</fullName>
        <ecNumber evidence="10">4.3.2.10</ecNumber>
    </recommendedName>
    <alternativeName>
        <fullName evidence="10">IGP synthase glutaminase subunit</fullName>
        <ecNumber evidence="10">3.5.1.2</ecNumber>
    </alternativeName>
    <alternativeName>
        <fullName evidence="10">IGP synthase subunit HisH</fullName>
    </alternativeName>
    <alternativeName>
        <fullName evidence="10">ImGP synthase subunit HisH</fullName>
        <shortName evidence="10">IGPS subunit HisH</shortName>
    </alternativeName>
</protein>
<dbReference type="STRING" id="1798692.A3G00_02595"/>
<keyword evidence="10" id="KW-0963">Cytoplasm</keyword>
<evidence type="ECO:0000256" key="8">
    <source>
        <dbReference type="ARBA" id="ARBA00047838"/>
    </source>
</evidence>
<dbReference type="PROSITE" id="PS51273">
    <property type="entry name" value="GATASE_TYPE_1"/>
    <property type="match status" value="1"/>
</dbReference>
<dbReference type="PANTHER" id="PTHR42701:SF1">
    <property type="entry name" value="IMIDAZOLE GLYCEROL PHOSPHATE SYNTHASE SUBUNIT HISH"/>
    <property type="match status" value="1"/>
</dbReference>
<feature type="domain" description="Glutamine amidotransferase" evidence="12">
    <location>
        <begin position="4"/>
        <end position="203"/>
    </location>
</feature>
<evidence type="ECO:0000313" key="14">
    <source>
        <dbReference type="Proteomes" id="UP000178347"/>
    </source>
</evidence>
<reference evidence="13 14" key="1">
    <citation type="journal article" date="2016" name="Nat. Commun.">
        <title>Thousands of microbial genomes shed light on interconnected biogeochemical processes in an aquifer system.</title>
        <authorList>
            <person name="Anantharaman K."/>
            <person name="Brown C.T."/>
            <person name="Hug L.A."/>
            <person name="Sharon I."/>
            <person name="Castelle C.J."/>
            <person name="Probst A.J."/>
            <person name="Thomas B.C."/>
            <person name="Singh A."/>
            <person name="Wilkins M.J."/>
            <person name="Karaoz U."/>
            <person name="Brodie E.L."/>
            <person name="Williams K.H."/>
            <person name="Hubbard S.S."/>
            <person name="Banfield J.F."/>
        </authorList>
    </citation>
    <scope>NUCLEOTIDE SEQUENCE [LARGE SCALE GENOMIC DNA]</scope>
</reference>
<evidence type="ECO:0000256" key="5">
    <source>
        <dbReference type="ARBA" id="ARBA00022962"/>
    </source>
</evidence>
<evidence type="ECO:0000313" key="13">
    <source>
        <dbReference type="EMBL" id="OGH74318.1"/>
    </source>
</evidence>
<keyword evidence="7 10" id="KW-0456">Lyase</keyword>
<comment type="subcellular location">
    <subcellularLocation>
        <location evidence="10">Cytoplasm</location>
    </subcellularLocation>
</comment>
<dbReference type="SUPFAM" id="SSF52317">
    <property type="entry name" value="Class I glutamine amidotransferase-like"/>
    <property type="match status" value="1"/>
</dbReference>
<keyword evidence="6 10" id="KW-0368">Histidine biosynthesis</keyword>
<dbReference type="GO" id="GO:0000105">
    <property type="term" value="P:L-histidine biosynthetic process"/>
    <property type="evidence" value="ECO:0007669"/>
    <property type="project" value="UniProtKB-UniRule"/>
</dbReference>
<evidence type="ECO:0000256" key="2">
    <source>
        <dbReference type="ARBA" id="ARBA00011152"/>
    </source>
</evidence>
<dbReference type="Pfam" id="PF00117">
    <property type="entry name" value="GATase"/>
    <property type="match status" value="1"/>
</dbReference>
<dbReference type="PROSITE" id="PS51274">
    <property type="entry name" value="GATASE_COBBQ"/>
    <property type="match status" value="1"/>
</dbReference>
<dbReference type="NCBIfam" id="TIGR01855">
    <property type="entry name" value="IMP_synth_hisH"/>
    <property type="match status" value="1"/>
</dbReference>
<dbReference type="EC" id="3.5.1.2" evidence="10"/>
<evidence type="ECO:0000256" key="6">
    <source>
        <dbReference type="ARBA" id="ARBA00023102"/>
    </source>
</evidence>
<proteinExistence type="inferred from homology"/>
<dbReference type="EMBL" id="MFQN01000019">
    <property type="protein sequence ID" value="OGH74318.1"/>
    <property type="molecule type" value="Genomic_DNA"/>
</dbReference>
<comment type="pathway">
    <text evidence="1 10">Amino-acid biosynthesis; L-histidine biosynthesis; L-histidine from 5-phospho-alpha-D-ribose 1-diphosphate: step 5/9.</text>
</comment>
<feature type="active site" evidence="10 11">
    <location>
        <position position="187"/>
    </location>
</feature>
<evidence type="ECO:0000256" key="4">
    <source>
        <dbReference type="ARBA" id="ARBA00022801"/>
    </source>
</evidence>
<dbReference type="CDD" id="cd01748">
    <property type="entry name" value="GATase1_IGP_Synthase"/>
    <property type="match status" value="1"/>
</dbReference>
<evidence type="ECO:0000256" key="10">
    <source>
        <dbReference type="HAMAP-Rule" id="MF_00278"/>
    </source>
</evidence>
<comment type="catalytic activity">
    <reaction evidence="9 10">
        <text>L-glutamine + H2O = L-glutamate + NH4(+)</text>
        <dbReference type="Rhea" id="RHEA:15889"/>
        <dbReference type="ChEBI" id="CHEBI:15377"/>
        <dbReference type="ChEBI" id="CHEBI:28938"/>
        <dbReference type="ChEBI" id="CHEBI:29985"/>
        <dbReference type="ChEBI" id="CHEBI:58359"/>
        <dbReference type="EC" id="3.5.1.2"/>
    </reaction>
</comment>
<dbReference type="GO" id="GO:0000107">
    <property type="term" value="F:imidazoleglycerol-phosphate synthase activity"/>
    <property type="evidence" value="ECO:0007669"/>
    <property type="project" value="UniProtKB-UniRule"/>
</dbReference>
<organism evidence="13 14">
    <name type="scientific">Candidatus Magasanikbacteria bacterium RIFCSPLOWO2_12_FULL_43_12</name>
    <dbReference type="NCBI Taxonomy" id="1798692"/>
    <lineage>
        <taxon>Bacteria</taxon>
        <taxon>Candidatus Magasanikiibacteriota</taxon>
    </lineage>
</organism>
<accession>A0A1F6MRZ5</accession>
<evidence type="ECO:0000256" key="7">
    <source>
        <dbReference type="ARBA" id="ARBA00023239"/>
    </source>
</evidence>
<dbReference type="AlphaFoldDB" id="A0A1F6MRZ5"/>
<comment type="subunit">
    <text evidence="2 10">Heterodimer of HisH and HisF.</text>
</comment>
<dbReference type="GO" id="GO:0005737">
    <property type="term" value="C:cytoplasm"/>
    <property type="evidence" value="ECO:0007669"/>
    <property type="project" value="UniProtKB-SubCell"/>
</dbReference>
<evidence type="ECO:0000259" key="12">
    <source>
        <dbReference type="Pfam" id="PF00117"/>
    </source>
</evidence>
<keyword evidence="4 10" id="KW-0378">Hydrolase</keyword>
<dbReference type="GO" id="GO:0016829">
    <property type="term" value="F:lyase activity"/>
    <property type="evidence" value="ECO:0007669"/>
    <property type="project" value="UniProtKB-KW"/>
</dbReference>
<dbReference type="HAMAP" id="MF_00278">
    <property type="entry name" value="HisH"/>
    <property type="match status" value="1"/>
</dbReference>
<keyword evidence="3 10" id="KW-0028">Amino-acid biosynthesis</keyword>
<sequence length="205" mass="22743">MIAVIDYGMGNLASIKKALEYAGGKPFLTSNPQDLERAERIVLPGVGAFAEGMSHLKESGMDVKLREAVLKGKKPLFGICLGMQLLAKKSYEFGEYPGLGLIDAEVKKFDFYDTFPNLRVPHVGWNAVGFKIASPYFEGIKDNSDFYFVHSYHVVCREPRLVAAVSDYGGEFTAAIAKDNIFATQFHPEKSQQYGLKMLENFVAL</sequence>
<comment type="catalytic activity">
    <reaction evidence="8 10">
        <text>5-[(5-phospho-1-deoxy-D-ribulos-1-ylimino)methylamino]-1-(5-phospho-beta-D-ribosyl)imidazole-4-carboxamide + L-glutamine = D-erythro-1-(imidazol-4-yl)glycerol 3-phosphate + 5-amino-1-(5-phospho-beta-D-ribosyl)imidazole-4-carboxamide + L-glutamate + H(+)</text>
        <dbReference type="Rhea" id="RHEA:24793"/>
        <dbReference type="ChEBI" id="CHEBI:15378"/>
        <dbReference type="ChEBI" id="CHEBI:29985"/>
        <dbReference type="ChEBI" id="CHEBI:58278"/>
        <dbReference type="ChEBI" id="CHEBI:58359"/>
        <dbReference type="ChEBI" id="CHEBI:58475"/>
        <dbReference type="ChEBI" id="CHEBI:58525"/>
        <dbReference type="EC" id="4.3.2.10"/>
    </reaction>
</comment>
<evidence type="ECO:0000256" key="9">
    <source>
        <dbReference type="ARBA" id="ARBA00049534"/>
    </source>
</evidence>
<comment type="caution">
    <text evidence="13">The sequence shown here is derived from an EMBL/GenBank/DDBJ whole genome shotgun (WGS) entry which is preliminary data.</text>
</comment>
<dbReference type="InterPro" id="IPR029062">
    <property type="entry name" value="Class_I_gatase-like"/>
</dbReference>
<evidence type="ECO:0000256" key="3">
    <source>
        <dbReference type="ARBA" id="ARBA00022605"/>
    </source>
</evidence>
<evidence type="ECO:0000256" key="11">
    <source>
        <dbReference type="PIRSR" id="PIRSR000495-1"/>
    </source>
</evidence>
<keyword evidence="13" id="KW-0808">Transferase</keyword>
<dbReference type="UniPathway" id="UPA00031">
    <property type="reaction ID" value="UER00010"/>
</dbReference>